<evidence type="ECO:0000313" key="2">
    <source>
        <dbReference type="Proteomes" id="UP000015559"/>
    </source>
</evidence>
<dbReference type="CDD" id="cd00754">
    <property type="entry name" value="Ubl_MoaD"/>
    <property type="match status" value="1"/>
</dbReference>
<accession>S6AHD9</accession>
<dbReference type="OrthoDB" id="9801945at2"/>
<dbReference type="STRING" id="1163617.SCD_n00050"/>
<dbReference type="SUPFAM" id="SSF54285">
    <property type="entry name" value="MoaD/ThiS"/>
    <property type="match status" value="1"/>
</dbReference>
<name>S6AHD9_SULDS</name>
<dbReference type="InterPro" id="IPR012675">
    <property type="entry name" value="Beta-grasp_dom_sf"/>
</dbReference>
<sequence>MVKLMYFAQLAETLDCTSEQVTLPVSVGNVSQLVDWLGRREDACWKALAGDKVAVMVNRQPSGPETAIKDGDEIAFIPERLK</sequence>
<dbReference type="EMBL" id="AP013066">
    <property type="protein sequence ID" value="BAN33899.1"/>
    <property type="molecule type" value="Genomic_DNA"/>
</dbReference>
<dbReference type="Gene3D" id="3.10.20.30">
    <property type="match status" value="1"/>
</dbReference>
<protein>
    <recommendedName>
        <fullName evidence="3">Molybdopterin converting factor subunit 1</fullName>
    </recommendedName>
</protein>
<proteinExistence type="predicted"/>
<dbReference type="RefSeq" id="WP_009207156.1">
    <property type="nucleotide sequence ID" value="NC_022357.1"/>
</dbReference>
<keyword evidence="2" id="KW-1185">Reference proteome</keyword>
<gene>
    <name evidence="1" type="ORF">SCD_n00050</name>
</gene>
<reference evidence="1 2" key="1">
    <citation type="journal article" date="2012" name="Appl. Environ. Microbiol.">
        <title>Draft genome sequence of a psychrotolerant sulfur-oxidizing bacterium, Sulfuricella denitrificans skB26, and proteomic insights into cold adaptation.</title>
        <authorList>
            <person name="Watanabe T."/>
            <person name="Kojima H."/>
            <person name="Fukui M."/>
        </authorList>
    </citation>
    <scope>NUCLEOTIDE SEQUENCE [LARGE SCALE GENOMIC DNA]</scope>
    <source>
        <strain evidence="2">skB26</strain>
    </source>
</reference>
<dbReference type="AlphaFoldDB" id="S6AHD9"/>
<dbReference type="InterPro" id="IPR016155">
    <property type="entry name" value="Mopterin_synth/thiamin_S_b"/>
</dbReference>
<dbReference type="Pfam" id="PF02597">
    <property type="entry name" value="ThiS"/>
    <property type="match status" value="1"/>
</dbReference>
<dbReference type="eggNOG" id="COG1977">
    <property type="taxonomic scope" value="Bacteria"/>
</dbReference>
<dbReference type="KEGG" id="sdr:SCD_n00050"/>
<evidence type="ECO:0000313" key="1">
    <source>
        <dbReference type="EMBL" id="BAN33899.1"/>
    </source>
</evidence>
<dbReference type="HOGENOM" id="CLU_114601_4_0_4"/>
<evidence type="ECO:0008006" key="3">
    <source>
        <dbReference type="Google" id="ProtNLM"/>
    </source>
</evidence>
<organism evidence="1 2">
    <name type="scientific">Sulfuricella denitrificans (strain DSM 22764 / NBRC 105220 / skB26)</name>
    <dbReference type="NCBI Taxonomy" id="1163617"/>
    <lineage>
        <taxon>Bacteria</taxon>
        <taxon>Pseudomonadati</taxon>
        <taxon>Pseudomonadota</taxon>
        <taxon>Betaproteobacteria</taxon>
        <taxon>Nitrosomonadales</taxon>
        <taxon>Sulfuricellaceae</taxon>
        <taxon>Sulfuricella</taxon>
    </lineage>
</organism>
<dbReference type="InterPro" id="IPR003749">
    <property type="entry name" value="ThiS/MoaD-like"/>
</dbReference>
<dbReference type="Proteomes" id="UP000015559">
    <property type="component" value="Chromosome"/>
</dbReference>